<dbReference type="SUPFAM" id="SSF56112">
    <property type="entry name" value="Protein kinase-like (PK-like)"/>
    <property type="match status" value="1"/>
</dbReference>
<dbReference type="Gene3D" id="1.25.40.10">
    <property type="entry name" value="Tetratricopeptide repeat domain"/>
    <property type="match status" value="1"/>
</dbReference>
<dbReference type="AlphaFoldDB" id="A0A2N8L0U3"/>
<organism evidence="8 9">
    <name type="scientific">Kinneretia aquatilis</name>
    <dbReference type="NCBI Taxonomy" id="2070761"/>
    <lineage>
        <taxon>Bacteria</taxon>
        <taxon>Pseudomonadati</taxon>
        <taxon>Pseudomonadota</taxon>
        <taxon>Betaproteobacteria</taxon>
        <taxon>Burkholderiales</taxon>
        <taxon>Sphaerotilaceae</taxon>
        <taxon>Roseateles</taxon>
    </lineage>
</organism>
<dbReference type="Gene3D" id="3.30.200.20">
    <property type="entry name" value="Phosphorylase Kinase, domain 1"/>
    <property type="match status" value="1"/>
</dbReference>
<evidence type="ECO:0000256" key="6">
    <source>
        <dbReference type="SAM" id="Coils"/>
    </source>
</evidence>
<feature type="coiled-coil region" evidence="6">
    <location>
        <begin position="629"/>
        <end position="656"/>
    </location>
</feature>
<accession>A0A2N8L0U3</accession>
<dbReference type="PROSITE" id="PS50011">
    <property type="entry name" value="PROTEIN_KINASE_DOM"/>
    <property type="match status" value="1"/>
</dbReference>
<keyword evidence="9" id="KW-1185">Reference proteome</keyword>
<keyword evidence="3" id="KW-0418">Kinase</keyword>
<evidence type="ECO:0000256" key="5">
    <source>
        <dbReference type="PROSITE-ProRule" id="PRU10141"/>
    </source>
</evidence>
<dbReference type="InterPro" id="IPR000719">
    <property type="entry name" value="Prot_kinase_dom"/>
</dbReference>
<dbReference type="PROSITE" id="PS00108">
    <property type="entry name" value="PROTEIN_KINASE_ST"/>
    <property type="match status" value="1"/>
</dbReference>
<proteinExistence type="predicted"/>
<evidence type="ECO:0000313" key="8">
    <source>
        <dbReference type="EMBL" id="PND39314.1"/>
    </source>
</evidence>
<dbReference type="GO" id="GO:0004674">
    <property type="term" value="F:protein serine/threonine kinase activity"/>
    <property type="evidence" value="ECO:0007669"/>
    <property type="project" value="TreeGrafter"/>
</dbReference>
<dbReference type="GO" id="GO:0005524">
    <property type="term" value="F:ATP binding"/>
    <property type="evidence" value="ECO:0007669"/>
    <property type="project" value="UniProtKB-UniRule"/>
</dbReference>
<dbReference type="PROSITE" id="PS00107">
    <property type="entry name" value="PROTEIN_KINASE_ATP"/>
    <property type="match status" value="1"/>
</dbReference>
<dbReference type="InterPro" id="IPR011009">
    <property type="entry name" value="Kinase-like_dom_sf"/>
</dbReference>
<evidence type="ECO:0000256" key="2">
    <source>
        <dbReference type="ARBA" id="ARBA00022741"/>
    </source>
</evidence>
<dbReference type="CDD" id="cd14014">
    <property type="entry name" value="STKc_PknB_like"/>
    <property type="match status" value="1"/>
</dbReference>
<dbReference type="PANTHER" id="PTHR43289">
    <property type="entry name" value="MITOGEN-ACTIVATED PROTEIN KINASE KINASE KINASE 20-RELATED"/>
    <property type="match status" value="1"/>
</dbReference>
<dbReference type="PANTHER" id="PTHR43289:SF34">
    <property type="entry name" value="SERINE_THREONINE-PROTEIN KINASE YBDM-RELATED"/>
    <property type="match status" value="1"/>
</dbReference>
<dbReference type="Gene3D" id="1.10.510.10">
    <property type="entry name" value="Transferase(Phosphotransferase) domain 1"/>
    <property type="match status" value="1"/>
</dbReference>
<keyword evidence="1" id="KW-0808">Transferase</keyword>
<dbReference type="OrthoDB" id="8532199at2"/>
<keyword evidence="6" id="KW-0175">Coiled coil</keyword>
<evidence type="ECO:0000256" key="1">
    <source>
        <dbReference type="ARBA" id="ARBA00022679"/>
    </source>
</evidence>
<feature type="domain" description="Protein kinase" evidence="7">
    <location>
        <begin position="88"/>
        <end position="372"/>
    </location>
</feature>
<feature type="coiled-coil region" evidence="6">
    <location>
        <begin position="484"/>
        <end position="518"/>
    </location>
</feature>
<feature type="binding site" evidence="5">
    <location>
        <position position="119"/>
    </location>
    <ligand>
        <name>ATP</name>
        <dbReference type="ChEBI" id="CHEBI:30616"/>
    </ligand>
</feature>
<comment type="caution">
    <text evidence="8">The sequence shown here is derived from an EMBL/GenBank/DDBJ whole genome shotgun (WGS) entry which is preliminary data.</text>
</comment>
<dbReference type="SMART" id="SM00220">
    <property type="entry name" value="S_TKc"/>
    <property type="match status" value="1"/>
</dbReference>
<keyword evidence="2 5" id="KW-0547">Nucleotide-binding</keyword>
<reference evidence="8 9" key="1">
    <citation type="submission" date="2018-01" db="EMBL/GenBank/DDBJ databases">
        <title>Draft genome sequence of Paucibacter aquatile CR182 isolated from freshwater of the Nakdong River.</title>
        <authorList>
            <person name="Choi A."/>
            <person name="Chung E.J."/>
        </authorList>
    </citation>
    <scope>NUCLEOTIDE SEQUENCE [LARGE SCALE GENOMIC DNA]</scope>
    <source>
        <strain evidence="8 9">CR182</strain>
    </source>
</reference>
<evidence type="ECO:0000259" key="7">
    <source>
        <dbReference type="PROSITE" id="PS50011"/>
    </source>
</evidence>
<evidence type="ECO:0000313" key="9">
    <source>
        <dbReference type="Proteomes" id="UP000235916"/>
    </source>
</evidence>
<protein>
    <recommendedName>
        <fullName evidence="7">Protein kinase domain-containing protein</fullName>
    </recommendedName>
</protein>
<name>A0A2N8L0U3_9BURK</name>
<dbReference type="Proteomes" id="UP000235916">
    <property type="component" value="Unassembled WGS sequence"/>
</dbReference>
<gene>
    <name evidence="8" type="ORF">C1O66_18460</name>
</gene>
<dbReference type="SUPFAM" id="SSF48452">
    <property type="entry name" value="TPR-like"/>
    <property type="match status" value="1"/>
</dbReference>
<dbReference type="EMBL" id="POSP01000003">
    <property type="protein sequence ID" value="PND39314.1"/>
    <property type="molecule type" value="Genomic_DNA"/>
</dbReference>
<dbReference type="RefSeq" id="WP_102769232.1">
    <property type="nucleotide sequence ID" value="NZ_POSP01000003.1"/>
</dbReference>
<sequence length="910" mass="100073">MAEIDKARWARLSPLLDELLDLAPEHRPARLQALHQQAELSPDLIEDLAELLRRQEALEAEDFLASPALSVAEAASTHNQAGQTVGAYTLEREIGQGGMGTVWLARRTDGRFEGQVAIKFLNTGLIGRGDAGRFAREGQILARLTHPHIARLIDAGVAPEHRQPYLVLEYIDGLPLDRFCVERGLDCEARVRLFLDVLAAVAHAHTRLILHRDLKPSNILVTAAGEVKLLDFGIAKLLHRAGDDDTTPPGAATELTRVAGRAYTPRYAAPEQVQGGEVTTATDVYALGVLLYLLLSGQHPTEGQDEALTTPLERLRTLVEVEPKKVSERVPSGVARQLRGDLDTIVAKALKKAPAERYANAAALAEDLQRWLAHEPISARPDRRAYIVGKFIRRHRLAVAASCTALLAIAAGAGAAVWKAQEAHEQRVQAEGLIEFMLGDLRKKLDPVGRLDVLDAVGEKALAYYAQQDLRRSDADALGRRARALHLMGEIAEKRGQMAEAEERFKQAADSTAELLARDAKNTQRLFDHAQSSYWVGYAAWRQGKQEAAENNFETYLQLAQTLTRSEPANSKWQTELAHAEVNLGVLLLNTQRVESALERFTRARTIWQVLIPAHADLQSELTKTWGWMARAQEKLGQFEASISSHEAKLQVLRAEKVLNRQAQDDEATTLSALSRLQLSIGQGSAALVTGRAARDAFVKLVAVDTDNLLFVERLAYARLHLIETVLALGSTEEAREELSALEPEYIRLLAATRDKPDTAIKIPGRFLAAQAQLATKERSLSPTAAPLRDLTRFVDRHSLTRSGGGRGKVDVNTQWALALASYRLGNAIANAAPTEARTRWNQALEHLAGIGESVSEARVKSLRAHALLSLGRTQEARSMAEGLEASGFRHPEWQVGLARRMAAEKVQQY</sequence>
<dbReference type="InterPro" id="IPR017441">
    <property type="entry name" value="Protein_kinase_ATP_BS"/>
</dbReference>
<dbReference type="Pfam" id="PF00069">
    <property type="entry name" value="Pkinase"/>
    <property type="match status" value="1"/>
</dbReference>
<evidence type="ECO:0000256" key="3">
    <source>
        <dbReference type="ARBA" id="ARBA00022777"/>
    </source>
</evidence>
<dbReference type="InterPro" id="IPR008271">
    <property type="entry name" value="Ser/Thr_kinase_AS"/>
</dbReference>
<dbReference type="InterPro" id="IPR011990">
    <property type="entry name" value="TPR-like_helical_dom_sf"/>
</dbReference>
<evidence type="ECO:0000256" key="4">
    <source>
        <dbReference type="ARBA" id="ARBA00022840"/>
    </source>
</evidence>
<keyword evidence="4 5" id="KW-0067">ATP-binding</keyword>